<dbReference type="AlphaFoldDB" id="A0A177I7G4"/>
<dbReference type="GO" id="GO:0022857">
    <property type="term" value="F:transmembrane transporter activity"/>
    <property type="evidence" value="ECO:0007669"/>
    <property type="project" value="InterPro"/>
</dbReference>
<dbReference type="PROSITE" id="PS50850">
    <property type="entry name" value="MFS"/>
    <property type="match status" value="1"/>
</dbReference>
<gene>
    <name evidence="8" type="ORF">AYJ05_12180</name>
</gene>
<dbReference type="InterPro" id="IPR024671">
    <property type="entry name" value="Atg22-like"/>
</dbReference>
<dbReference type="PANTHER" id="PTHR23519:SF1">
    <property type="entry name" value="AUTOPHAGY-RELATED PROTEIN 22"/>
    <property type="match status" value="1"/>
</dbReference>
<dbReference type="SUPFAM" id="SSF103473">
    <property type="entry name" value="MFS general substrate transporter"/>
    <property type="match status" value="1"/>
</dbReference>
<dbReference type="Proteomes" id="UP000076947">
    <property type="component" value="Unassembled WGS sequence"/>
</dbReference>
<feature type="domain" description="Major facilitator superfamily (MFS) profile" evidence="7">
    <location>
        <begin position="256"/>
        <end position="446"/>
    </location>
</feature>
<dbReference type="Gene3D" id="1.20.1250.20">
    <property type="entry name" value="MFS general substrate transporter like domains"/>
    <property type="match status" value="1"/>
</dbReference>
<name>A0A177I7G4_9CORY</name>
<feature type="transmembrane region" description="Helical" evidence="6">
    <location>
        <begin position="292"/>
        <end position="314"/>
    </location>
</feature>
<keyword evidence="9" id="KW-1185">Reference proteome</keyword>
<evidence type="ECO:0000256" key="5">
    <source>
        <dbReference type="ARBA" id="ARBA00023136"/>
    </source>
</evidence>
<dbReference type="Pfam" id="PF11700">
    <property type="entry name" value="ATG22"/>
    <property type="match status" value="1"/>
</dbReference>
<organism evidence="8 9">
    <name type="scientific">Corynebacterium stationis</name>
    <dbReference type="NCBI Taxonomy" id="1705"/>
    <lineage>
        <taxon>Bacteria</taxon>
        <taxon>Bacillati</taxon>
        <taxon>Actinomycetota</taxon>
        <taxon>Actinomycetes</taxon>
        <taxon>Mycobacteriales</taxon>
        <taxon>Corynebacteriaceae</taxon>
        <taxon>Corynebacterium</taxon>
    </lineage>
</organism>
<keyword evidence="3 6" id="KW-0812">Transmembrane</keyword>
<feature type="transmembrane region" description="Helical" evidence="6">
    <location>
        <begin position="96"/>
        <end position="114"/>
    </location>
</feature>
<feature type="transmembrane region" description="Helical" evidence="6">
    <location>
        <begin position="346"/>
        <end position="368"/>
    </location>
</feature>
<evidence type="ECO:0000256" key="1">
    <source>
        <dbReference type="ARBA" id="ARBA00004651"/>
    </source>
</evidence>
<evidence type="ECO:0000259" key="7">
    <source>
        <dbReference type="PROSITE" id="PS50850"/>
    </source>
</evidence>
<dbReference type="InterPro" id="IPR020846">
    <property type="entry name" value="MFS_dom"/>
</dbReference>
<feature type="transmembrane region" description="Helical" evidence="6">
    <location>
        <begin position="321"/>
        <end position="340"/>
    </location>
</feature>
<dbReference type="STRING" id="1705.CA21670_10600"/>
<evidence type="ECO:0000256" key="2">
    <source>
        <dbReference type="ARBA" id="ARBA00022448"/>
    </source>
</evidence>
<evidence type="ECO:0000256" key="3">
    <source>
        <dbReference type="ARBA" id="ARBA00022692"/>
    </source>
</evidence>
<feature type="transmembrane region" description="Helical" evidence="6">
    <location>
        <begin position="120"/>
        <end position="141"/>
    </location>
</feature>
<feature type="transmembrane region" description="Helical" evidence="6">
    <location>
        <begin position="64"/>
        <end position="84"/>
    </location>
</feature>
<protein>
    <recommendedName>
        <fullName evidence="7">Major facilitator superfamily (MFS) profile domain-containing protein</fullName>
    </recommendedName>
</protein>
<feature type="transmembrane region" description="Helical" evidence="6">
    <location>
        <begin position="202"/>
        <end position="222"/>
    </location>
</feature>
<proteinExistence type="predicted"/>
<dbReference type="EMBL" id="LSTQ01000028">
    <property type="protein sequence ID" value="OAH24742.1"/>
    <property type="molecule type" value="Genomic_DNA"/>
</dbReference>
<keyword evidence="2" id="KW-0813">Transport</keyword>
<dbReference type="InterPro" id="IPR050495">
    <property type="entry name" value="ATG22/LtaA_families"/>
</dbReference>
<dbReference type="PANTHER" id="PTHR23519">
    <property type="entry name" value="AUTOPHAGY-RELATED PROTEIN 22"/>
    <property type="match status" value="1"/>
</dbReference>
<keyword evidence="4 6" id="KW-1133">Transmembrane helix</keyword>
<evidence type="ECO:0000313" key="9">
    <source>
        <dbReference type="Proteomes" id="UP000076947"/>
    </source>
</evidence>
<keyword evidence="5 6" id="KW-0472">Membrane</keyword>
<feature type="transmembrane region" description="Helical" evidence="6">
    <location>
        <begin position="412"/>
        <end position="431"/>
    </location>
</feature>
<feature type="transmembrane region" description="Helical" evidence="6">
    <location>
        <begin position="256"/>
        <end position="280"/>
    </location>
</feature>
<comment type="subcellular location">
    <subcellularLocation>
        <location evidence="1">Cell membrane</location>
        <topology evidence="1">Multi-pass membrane protein</topology>
    </subcellularLocation>
</comment>
<evidence type="ECO:0000256" key="4">
    <source>
        <dbReference type="ARBA" id="ARBA00022989"/>
    </source>
</evidence>
<evidence type="ECO:0000313" key="8">
    <source>
        <dbReference type="EMBL" id="OAH24742.1"/>
    </source>
</evidence>
<dbReference type="RefSeq" id="WP_066841255.1">
    <property type="nucleotide sequence ID" value="NZ_LSTQ01000028.1"/>
</dbReference>
<dbReference type="InterPro" id="IPR036259">
    <property type="entry name" value="MFS_trans_sf"/>
</dbReference>
<dbReference type="OrthoDB" id="9768783at2"/>
<accession>A0A177I7G4</accession>
<sequence length="446" mass="47383">MTSPALDNVPDSAKRTDKLTVFSWAMWDWGSAAFNAVLVTFIFAVYLTDSVGAQVDSSRTPAQWLSVAMTVAGLVIFAVTPIMGQRSDTRGTRRRSLAFWSFITFVLMAALYFIRNDAPVYFWVGLVVLAIGTITIEFAEVNYFAQIAQVSTKDNVGKISGLGWSFGYFGGIFLLLICYFGFVAGNGGLLGISTEGGLNIRLVAVLAAAWFGLSALPGFFRVPEIPPSGEKAGSIKDSYVKLFRDIKKLWQVDRNACYFLFASAIFRDGLAGVFAFGAVLGVSVYGLNAGDVLIFGVAANVAAALGALIGGLIDDIVGPKIIILTSLFILAGTGIAMYFVDGAVAFWIFGLILCLFVGPAQSASRGFLARVAPAGHEGQMFGLYATTGRAVSWMTPALFGIFVSLIGDGDRGGVLAIAVVLLVGALILVPVRDPKKHEPETAQPAV</sequence>
<feature type="transmembrane region" description="Helical" evidence="6">
    <location>
        <begin position="380"/>
        <end position="406"/>
    </location>
</feature>
<feature type="transmembrane region" description="Helical" evidence="6">
    <location>
        <begin position="162"/>
        <end position="182"/>
    </location>
</feature>
<feature type="transmembrane region" description="Helical" evidence="6">
    <location>
        <begin position="21"/>
        <end position="44"/>
    </location>
</feature>
<evidence type="ECO:0000256" key="6">
    <source>
        <dbReference type="SAM" id="Phobius"/>
    </source>
</evidence>
<dbReference type="GO" id="GO:0005886">
    <property type="term" value="C:plasma membrane"/>
    <property type="evidence" value="ECO:0007669"/>
    <property type="project" value="UniProtKB-SubCell"/>
</dbReference>
<reference evidence="9" key="1">
    <citation type="submission" date="2016-02" db="EMBL/GenBank/DDBJ databases">
        <authorList>
            <person name="Kaur G."/>
            <person name="Nair G.R."/>
            <person name="Mayilraj S."/>
        </authorList>
    </citation>
    <scope>NUCLEOTIDE SEQUENCE [LARGE SCALE GENOMIC DNA]</scope>
    <source>
        <strain evidence="9">GA-15</strain>
    </source>
</reference>
<comment type="caution">
    <text evidence="8">The sequence shown here is derived from an EMBL/GenBank/DDBJ whole genome shotgun (WGS) entry which is preliminary data.</text>
</comment>